<proteinExistence type="predicted"/>
<accession>A0A974CZ17</accession>
<reference evidence="2" key="1">
    <citation type="journal article" date="2016" name="Nature">
        <title>Genome evolution in the allotetraploid frog Xenopus laevis.</title>
        <authorList>
            <person name="Session A.M."/>
            <person name="Uno Y."/>
            <person name="Kwon T."/>
            <person name="Chapman J.A."/>
            <person name="Toyoda A."/>
            <person name="Takahashi S."/>
            <person name="Fukui A."/>
            <person name="Hikosaka A."/>
            <person name="Suzuki A."/>
            <person name="Kondo M."/>
            <person name="van Heeringen S.J."/>
            <person name="Quigley I."/>
            <person name="Heinz S."/>
            <person name="Ogino H."/>
            <person name="Ochi H."/>
            <person name="Hellsten U."/>
            <person name="Lyons J.B."/>
            <person name="Simakov O."/>
            <person name="Putnam N."/>
            <person name="Stites J."/>
            <person name="Kuroki Y."/>
            <person name="Tanaka T."/>
            <person name="Michiue T."/>
            <person name="Watanabe M."/>
            <person name="Bogdanovic O."/>
            <person name="Lister R."/>
            <person name="Georgiou G."/>
            <person name="Paranjpe S.S."/>
            <person name="van Kruijsbergen I."/>
            <person name="Shu S."/>
            <person name="Carlson J."/>
            <person name="Kinoshita T."/>
            <person name="Ohta Y."/>
            <person name="Mawaribuchi S."/>
            <person name="Jenkins J."/>
            <person name="Grimwood J."/>
            <person name="Schmutz J."/>
            <person name="Mitros T."/>
            <person name="Mozaffari S.V."/>
            <person name="Suzuki Y."/>
            <person name="Haramoto Y."/>
            <person name="Yamamoto T.S."/>
            <person name="Takagi C."/>
            <person name="Heald R."/>
            <person name="Miller K."/>
            <person name="Haudenschild C."/>
            <person name="Kitzman J."/>
            <person name="Nakayama T."/>
            <person name="Izutsu Y."/>
            <person name="Robert J."/>
            <person name="Fortriede J."/>
            <person name="Burns K."/>
            <person name="Lotay V."/>
            <person name="Karimi K."/>
            <person name="Yasuoka Y."/>
            <person name="Dichmann D.S."/>
            <person name="Flajnik M.F."/>
            <person name="Houston D.W."/>
            <person name="Shendure J."/>
            <person name="DuPasquier L."/>
            <person name="Vize P.D."/>
            <person name="Zorn A.M."/>
            <person name="Ito M."/>
            <person name="Marcotte E.M."/>
            <person name="Wallingford J.B."/>
            <person name="Ito Y."/>
            <person name="Asashima M."/>
            <person name="Ueno N."/>
            <person name="Matsuda Y."/>
            <person name="Veenstra G.J."/>
            <person name="Fujiyama A."/>
            <person name="Harland R.M."/>
            <person name="Taira M."/>
            <person name="Rokhsar D.S."/>
        </authorList>
    </citation>
    <scope>NUCLEOTIDE SEQUENCE [LARGE SCALE GENOMIC DNA]</scope>
    <source>
        <strain evidence="2">J</strain>
    </source>
</reference>
<name>A0A974CZ17_XENLA</name>
<dbReference type="EMBL" id="CM004474">
    <property type="protein sequence ID" value="OCT81161.1"/>
    <property type="molecule type" value="Genomic_DNA"/>
</dbReference>
<evidence type="ECO:0000313" key="1">
    <source>
        <dbReference type="EMBL" id="OCT81161.1"/>
    </source>
</evidence>
<dbReference type="AlphaFoldDB" id="A0A974CZ17"/>
<gene>
    <name evidence="1" type="ORF">XELAEV_18027974mg</name>
</gene>
<evidence type="ECO:0000313" key="2">
    <source>
        <dbReference type="Proteomes" id="UP000694892"/>
    </source>
</evidence>
<dbReference type="Proteomes" id="UP000694892">
    <property type="component" value="Chromosome 5L"/>
</dbReference>
<sequence>MMVGLDYCSLEGSWYNRNPRDCRTQCCVGYLYCLMYSPIHPELEHFNNIRVHCLKHRFLLPKIYQIPPVGQ</sequence>
<protein>
    <submittedName>
        <fullName evidence="1">Uncharacterized protein</fullName>
    </submittedName>
</protein>
<organism evidence="1 2">
    <name type="scientific">Xenopus laevis</name>
    <name type="common">African clawed frog</name>
    <dbReference type="NCBI Taxonomy" id="8355"/>
    <lineage>
        <taxon>Eukaryota</taxon>
        <taxon>Metazoa</taxon>
        <taxon>Chordata</taxon>
        <taxon>Craniata</taxon>
        <taxon>Vertebrata</taxon>
        <taxon>Euteleostomi</taxon>
        <taxon>Amphibia</taxon>
        <taxon>Batrachia</taxon>
        <taxon>Anura</taxon>
        <taxon>Pipoidea</taxon>
        <taxon>Pipidae</taxon>
        <taxon>Xenopodinae</taxon>
        <taxon>Xenopus</taxon>
        <taxon>Xenopus</taxon>
    </lineage>
</organism>